<dbReference type="InterPro" id="IPR011055">
    <property type="entry name" value="Dup_hybrid_motif"/>
</dbReference>
<reference evidence="3" key="1">
    <citation type="submission" date="2016-10" db="EMBL/GenBank/DDBJ databases">
        <authorList>
            <person name="Varghese N."/>
            <person name="Submissions S."/>
        </authorList>
    </citation>
    <scope>NUCLEOTIDE SEQUENCE [LARGE SCALE GENOMIC DNA]</scope>
    <source>
        <strain evidence="3">DSM 19083</strain>
    </source>
</reference>
<name>A0A1I2G1A6_9MICO</name>
<dbReference type="AlphaFoldDB" id="A0A1I2G1A6"/>
<dbReference type="Gene3D" id="2.70.70.10">
    <property type="entry name" value="Glucose Permease (Domain IIA)"/>
    <property type="match status" value="1"/>
</dbReference>
<dbReference type="Proteomes" id="UP000198520">
    <property type="component" value="Unassembled WGS sequence"/>
</dbReference>
<feature type="domain" description="M23ase beta-sheet core" evidence="1">
    <location>
        <begin position="142"/>
        <end position="202"/>
    </location>
</feature>
<organism evidence="2 3">
    <name type="scientific">Flavimobilis marinus</name>
    <dbReference type="NCBI Taxonomy" id="285351"/>
    <lineage>
        <taxon>Bacteria</taxon>
        <taxon>Bacillati</taxon>
        <taxon>Actinomycetota</taxon>
        <taxon>Actinomycetes</taxon>
        <taxon>Micrococcales</taxon>
        <taxon>Jonesiaceae</taxon>
        <taxon>Flavimobilis</taxon>
    </lineage>
</organism>
<proteinExistence type="predicted"/>
<accession>A0A1I2G1A6</accession>
<gene>
    <name evidence="2" type="ORF">SAMN04488035_1635</name>
</gene>
<dbReference type="InterPro" id="IPR050570">
    <property type="entry name" value="Cell_wall_metabolism_enzyme"/>
</dbReference>
<dbReference type="STRING" id="285351.SAMN04488035_1635"/>
<dbReference type="SUPFAM" id="SSF51261">
    <property type="entry name" value="Duplicated hybrid motif"/>
    <property type="match status" value="1"/>
</dbReference>
<keyword evidence="3" id="KW-1185">Reference proteome</keyword>
<evidence type="ECO:0000313" key="2">
    <source>
        <dbReference type="EMBL" id="SFF10797.1"/>
    </source>
</evidence>
<dbReference type="EMBL" id="FONZ01000002">
    <property type="protein sequence ID" value="SFF10797.1"/>
    <property type="molecule type" value="Genomic_DNA"/>
</dbReference>
<evidence type="ECO:0000313" key="3">
    <source>
        <dbReference type="Proteomes" id="UP000198520"/>
    </source>
</evidence>
<sequence>MDTEVRDDSVESVLSTHGRRSLMAQPVVLALPFTGRSLVQNSPARRVPSHGVDMLGQRYATDFVGVDERGRTSPLRDWRTVLASEPPERFVAFGRPLLAPVDGVVVAAHDGEPDHEARRSQLALVPYAVGQAGRRRQGPAAIAGNYLVIRDDVSGMFVALAHLRRGSQRVRVGDRVRVGAALADCGNSGNSTQPHVHLQVMDSADLTLARGMPVAFARYCERARRGRRSPRDVAVGVPAEGAVVEPSGAAAS</sequence>
<protein>
    <submittedName>
        <fullName evidence="2">Peptidase family M23</fullName>
    </submittedName>
</protein>
<dbReference type="GO" id="GO:0004222">
    <property type="term" value="F:metalloendopeptidase activity"/>
    <property type="evidence" value="ECO:0007669"/>
    <property type="project" value="TreeGrafter"/>
</dbReference>
<dbReference type="InterPro" id="IPR016047">
    <property type="entry name" value="M23ase_b-sheet_dom"/>
</dbReference>
<dbReference type="Pfam" id="PF01551">
    <property type="entry name" value="Peptidase_M23"/>
    <property type="match status" value="1"/>
</dbReference>
<evidence type="ECO:0000259" key="1">
    <source>
        <dbReference type="Pfam" id="PF01551"/>
    </source>
</evidence>
<dbReference type="PANTHER" id="PTHR21666:SF270">
    <property type="entry name" value="MUREIN HYDROLASE ACTIVATOR ENVC"/>
    <property type="match status" value="1"/>
</dbReference>
<dbReference type="PANTHER" id="PTHR21666">
    <property type="entry name" value="PEPTIDASE-RELATED"/>
    <property type="match status" value="1"/>
</dbReference>